<comment type="caution">
    <text evidence="2">The sequence shown here is derived from an EMBL/GenBank/DDBJ whole genome shotgun (WGS) entry which is preliminary data.</text>
</comment>
<sequence length="90" mass="10557">MKKKKMNMSKNKIFLLIFFNCISFVVSMMQGNTIFMSLIYSLFLGSYYVFYIFLTKNVIIGLMIIFAYYILVYIANSIEKGNENEISVNE</sequence>
<keyword evidence="1" id="KW-1133">Transmembrane helix</keyword>
<name>A0A1V5ZIB6_9BACT</name>
<keyword evidence="1" id="KW-0812">Transmembrane</keyword>
<organism evidence="2">
    <name type="scientific">candidate division CPR1 bacterium ADurb.Bin160</name>
    <dbReference type="NCBI Taxonomy" id="1852826"/>
    <lineage>
        <taxon>Bacteria</taxon>
        <taxon>candidate division CPR1</taxon>
    </lineage>
</organism>
<dbReference type="EMBL" id="MWDB01000067">
    <property type="protein sequence ID" value="OQB39907.1"/>
    <property type="molecule type" value="Genomic_DNA"/>
</dbReference>
<evidence type="ECO:0000313" key="2">
    <source>
        <dbReference type="EMBL" id="OQB39907.1"/>
    </source>
</evidence>
<gene>
    <name evidence="2" type="ORF">BWY04_01494</name>
</gene>
<feature type="transmembrane region" description="Helical" evidence="1">
    <location>
        <begin position="58"/>
        <end position="75"/>
    </location>
</feature>
<accession>A0A1V5ZIB6</accession>
<evidence type="ECO:0000256" key="1">
    <source>
        <dbReference type="SAM" id="Phobius"/>
    </source>
</evidence>
<protein>
    <submittedName>
        <fullName evidence="2">Uncharacterized protein</fullName>
    </submittedName>
</protein>
<keyword evidence="1" id="KW-0472">Membrane</keyword>
<dbReference type="Proteomes" id="UP000485621">
    <property type="component" value="Unassembled WGS sequence"/>
</dbReference>
<proteinExistence type="predicted"/>
<reference evidence="2" key="1">
    <citation type="submission" date="2017-02" db="EMBL/GenBank/DDBJ databases">
        <title>Delving into the versatile metabolic prowess of the omnipresent phylum Bacteroidetes.</title>
        <authorList>
            <person name="Nobu M.K."/>
            <person name="Mei R."/>
            <person name="Narihiro T."/>
            <person name="Kuroda K."/>
            <person name="Liu W.-T."/>
        </authorList>
    </citation>
    <scope>NUCLEOTIDE SEQUENCE</scope>
    <source>
        <strain evidence="2">ADurb.Bin160</strain>
    </source>
</reference>
<dbReference type="AlphaFoldDB" id="A0A1V5ZIB6"/>